<reference evidence="3" key="1">
    <citation type="submission" date="2023-06" db="EMBL/GenBank/DDBJ databases">
        <authorList>
            <person name="Zhang S."/>
        </authorList>
    </citation>
    <scope>NUCLEOTIDE SEQUENCE</scope>
    <source>
        <strain evidence="3">SG2303</strain>
    </source>
</reference>
<gene>
    <name evidence="3" type="ORF">QU481_10110</name>
</gene>
<dbReference type="RefSeq" id="WP_289829841.1">
    <property type="nucleotide sequence ID" value="NZ_JAUEDK010000015.1"/>
</dbReference>
<name>A0ABT7XN59_9NEIS</name>
<dbReference type="PANTHER" id="PTHR44196:SF1">
    <property type="entry name" value="DEHYDROGENASE_REDUCTASE SDR FAMILY MEMBER 7B"/>
    <property type="match status" value="1"/>
</dbReference>
<accession>A0ABT7XN59</accession>
<evidence type="ECO:0000256" key="1">
    <source>
        <dbReference type="ARBA" id="ARBA00006484"/>
    </source>
</evidence>
<evidence type="ECO:0000313" key="3">
    <source>
        <dbReference type="EMBL" id="MDN0075243.1"/>
    </source>
</evidence>
<keyword evidence="2" id="KW-0560">Oxidoreductase</keyword>
<organism evidence="3 4">
    <name type="scientific">Crenobacter oryzisoli</name>
    <dbReference type="NCBI Taxonomy" id="3056844"/>
    <lineage>
        <taxon>Bacteria</taxon>
        <taxon>Pseudomonadati</taxon>
        <taxon>Pseudomonadota</taxon>
        <taxon>Betaproteobacteria</taxon>
        <taxon>Neisseriales</taxon>
        <taxon>Neisseriaceae</taxon>
        <taxon>Crenobacter</taxon>
    </lineage>
</organism>
<dbReference type="Gene3D" id="3.40.50.720">
    <property type="entry name" value="NAD(P)-binding Rossmann-like Domain"/>
    <property type="match status" value="1"/>
</dbReference>
<dbReference type="InterPro" id="IPR002347">
    <property type="entry name" value="SDR_fam"/>
</dbReference>
<dbReference type="Proteomes" id="UP001168540">
    <property type="component" value="Unassembled WGS sequence"/>
</dbReference>
<dbReference type="PRINTS" id="PR00081">
    <property type="entry name" value="GDHRDH"/>
</dbReference>
<dbReference type="EMBL" id="JAUEDK010000015">
    <property type="protein sequence ID" value="MDN0075243.1"/>
    <property type="molecule type" value="Genomic_DNA"/>
</dbReference>
<keyword evidence="4" id="KW-1185">Reference proteome</keyword>
<dbReference type="Pfam" id="PF00106">
    <property type="entry name" value="adh_short"/>
    <property type="match status" value="1"/>
</dbReference>
<comment type="caution">
    <text evidence="3">The sequence shown here is derived from an EMBL/GenBank/DDBJ whole genome shotgun (WGS) entry which is preliminary data.</text>
</comment>
<proteinExistence type="inferred from homology"/>
<dbReference type="InterPro" id="IPR036291">
    <property type="entry name" value="NAD(P)-bd_dom_sf"/>
</dbReference>
<comment type="similarity">
    <text evidence="1">Belongs to the short-chain dehydrogenases/reductases (SDR) family.</text>
</comment>
<protein>
    <submittedName>
        <fullName evidence="3">SDR family NAD(P)-dependent oxidoreductase</fullName>
    </submittedName>
</protein>
<sequence length="259" mass="28075">MLLPYNPPRHDWRGCRVWIIGASSGIGRALAQSLLAQGARVALSARHAERLDEVAAGSAMALVLPLDAADLAAWSDAYATVHQHWGGLDLILFCAAEYRPQRSWELQAAEVKRMLEVNLASVYYGVETVLPAMLAEGRGGIAVIASVAGYLGLPGATVYGPTKAALINLAELLYCDLHGKGLAVYLINPGFVKTPLTAKNAFAMPALQTPEQAATAILHGIERGRFEIHFPRRFTLWMKLAQLLPYRLRLRQLGRALGG</sequence>
<dbReference type="SUPFAM" id="SSF51735">
    <property type="entry name" value="NAD(P)-binding Rossmann-fold domains"/>
    <property type="match status" value="1"/>
</dbReference>
<evidence type="ECO:0000313" key="4">
    <source>
        <dbReference type="Proteomes" id="UP001168540"/>
    </source>
</evidence>
<dbReference type="PANTHER" id="PTHR44196">
    <property type="entry name" value="DEHYDROGENASE/REDUCTASE SDR FAMILY MEMBER 7B"/>
    <property type="match status" value="1"/>
</dbReference>
<evidence type="ECO:0000256" key="2">
    <source>
        <dbReference type="ARBA" id="ARBA00023002"/>
    </source>
</evidence>